<name>A0ABW4ZVI1_9BACL</name>
<dbReference type="Gene3D" id="3.40.630.30">
    <property type="match status" value="1"/>
</dbReference>
<reference evidence="3" key="1">
    <citation type="journal article" date="2019" name="Int. J. Syst. Evol. Microbiol.">
        <title>The Global Catalogue of Microorganisms (GCM) 10K type strain sequencing project: providing services to taxonomists for standard genome sequencing and annotation.</title>
        <authorList>
            <consortium name="The Broad Institute Genomics Platform"/>
            <consortium name="The Broad Institute Genome Sequencing Center for Infectious Disease"/>
            <person name="Wu L."/>
            <person name="Ma J."/>
        </authorList>
    </citation>
    <scope>NUCLEOTIDE SEQUENCE [LARGE SCALE GENOMIC DNA]</scope>
    <source>
        <strain evidence="3">CGMCC 1.13574</strain>
    </source>
</reference>
<proteinExistence type="predicted"/>
<dbReference type="PANTHER" id="PTHR43415:SF3">
    <property type="entry name" value="GNAT-FAMILY ACETYLTRANSFERASE"/>
    <property type="match status" value="1"/>
</dbReference>
<organism evidence="2 3">
    <name type="scientific">Tumebacillus lipolyticus</name>
    <dbReference type="NCBI Taxonomy" id="1280370"/>
    <lineage>
        <taxon>Bacteria</taxon>
        <taxon>Bacillati</taxon>
        <taxon>Bacillota</taxon>
        <taxon>Bacilli</taxon>
        <taxon>Bacillales</taxon>
        <taxon>Alicyclobacillaceae</taxon>
        <taxon>Tumebacillus</taxon>
    </lineage>
</organism>
<evidence type="ECO:0000313" key="3">
    <source>
        <dbReference type="Proteomes" id="UP001597343"/>
    </source>
</evidence>
<dbReference type="SUPFAM" id="SSF55729">
    <property type="entry name" value="Acyl-CoA N-acyltransferases (Nat)"/>
    <property type="match status" value="1"/>
</dbReference>
<dbReference type="EMBL" id="JBHUIO010000005">
    <property type="protein sequence ID" value="MFD2169669.1"/>
    <property type="molecule type" value="Genomic_DNA"/>
</dbReference>
<dbReference type="InterPro" id="IPR016181">
    <property type="entry name" value="Acyl_CoA_acyltransferase"/>
</dbReference>
<protein>
    <submittedName>
        <fullName evidence="2">GNAT family N-acetyltransferase</fullName>
        <ecNumber evidence="2">2.3.-.-</ecNumber>
    </submittedName>
</protein>
<gene>
    <name evidence="2" type="ORF">ACFSOY_06640</name>
</gene>
<keyword evidence="2" id="KW-0012">Acyltransferase</keyword>
<sequence>MLFESLRLYLRKMTADDTTTYHRWRNDMEVMRTTNPAIDRYTWEDTEQFVRNVILGSSQSKSYMIIEKESESPIGVTSLINIDLKNRNAECILDLGEKQFWGQGYGTEALKLLLDYAFLEMNLHRVSLRVFAFNEKAIKLYQKIGFKQEGVSRQCIFRDGGWHDMIQMGILQHEYVNSRRSASDFVHEPRP</sequence>
<feature type="domain" description="N-acetyltransferase" evidence="1">
    <location>
        <begin position="8"/>
        <end position="173"/>
    </location>
</feature>
<evidence type="ECO:0000313" key="2">
    <source>
        <dbReference type="EMBL" id="MFD2169669.1"/>
    </source>
</evidence>
<dbReference type="RefSeq" id="WP_386044998.1">
    <property type="nucleotide sequence ID" value="NZ_JBHUIO010000005.1"/>
</dbReference>
<dbReference type="Pfam" id="PF13302">
    <property type="entry name" value="Acetyltransf_3"/>
    <property type="match status" value="1"/>
</dbReference>
<evidence type="ECO:0000259" key="1">
    <source>
        <dbReference type="PROSITE" id="PS51186"/>
    </source>
</evidence>
<dbReference type="EC" id="2.3.-.-" evidence="2"/>
<keyword evidence="3" id="KW-1185">Reference proteome</keyword>
<dbReference type="CDD" id="cd04301">
    <property type="entry name" value="NAT_SF"/>
    <property type="match status" value="1"/>
</dbReference>
<dbReference type="PROSITE" id="PS51186">
    <property type="entry name" value="GNAT"/>
    <property type="match status" value="1"/>
</dbReference>
<dbReference type="PANTHER" id="PTHR43415">
    <property type="entry name" value="SPERMIDINE N(1)-ACETYLTRANSFERASE"/>
    <property type="match status" value="1"/>
</dbReference>
<comment type="caution">
    <text evidence="2">The sequence shown here is derived from an EMBL/GenBank/DDBJ whole genome shotgun (WGS) entry which is preliminary data.</text>
</comment>
<dbReference type="Proteomes" id="UP001597343">
    <property type="component" value="Unassembled WGS sequence"/>
</dbReference>
<accession>A0ABW4ZVI1</accession>
<dbReference type="InterPro" id="IPR000182">
    <property type="entry name" value="GNAT_dom"/>
</dbReference>
<dbReference type="GO" id="GO:0016746">
    <property type="term" value="F:acyltransferase activity"/>
    <property type="evidence" value="ECO:0007669"/>
    <property type="project" value="UniProtKB-KW"/>
</dbReference>
<keyword evidence="2" id="KW-0808">Transferase</keyword>